<name>C9ZXX0_TRYB9</name>
<dbReference type="RefSeq" id="XP_011776535.1">
    <property type="nucleotide sequence ID" value="XM_011778233.1"/>
</dbReference>
<keyword evidence="3 7" id="KW-0812">Transmembrane</keyword>
<dbReference type="GO" id="GO:0033185">
    <property type="term" value="C:dolichol-phosphate-mannose synthase complex"/>
    <property type="evidence" value="ECO:0007669"/>
    <property type="project" value="TreeGrafter"/>
</dbReference>
<dbReference type="PANTHER" id="PTHR15039:SF11">
    <property type="entry name" value="DOLICHOL PHOSPHATE-MANNOSE BIOSYNTHESIS REGULATORY PROTEIN"/>
    <property type="match status" value="1"/>
</dbReference>
<feature type="signal peptide" evidence="8">
    <location>
        <begin position="1"/>
        <end position="24"/>
    </location>
</feature>
<keyword evidence="5 7" id="KW-1133">Transmembrane helix</keyword>
<evidence type="ECO:0000256" key="8">
    <source>
        <dbReference type="SAM" id="SignalP"/>
    </source>
</evidence>
<dbReference type="KEGG" id="tbg:TbgDal_IX3400"/>
<evidence type="ECO:0000313" key="9">
    <source>
        <dbReference type="EMBL" id="CBH14265.1"/>
    </source>
</evidence>
<comment type="function">
    <text evidence="7">Regulatory subunit of the dolichol-phosphate mannose (DPM) synthase complex; essential for the ER localization.</text>
</comment>
<keyword evidence="8" id="KW-0732">Signal</keyword>
<feature type="transmembrane region" description="Helical" evidence="7">
    <location>
        <begin position="106"/>
        <end position="126"/>
    </location>
</feature>
<accession>C9ZXX0</accession>
<feature type="chain" id="PRO_5003005823" description="Dolichol phosphate-mannose biosynthesis regulatory protein" evidence="8">
    <location>
        <begin position="25"/>
        <end position="183"/>
    </location>
</feature>
<comment type="caution">
    <text evidence="7">Lacks conserved residue(s) required for the propagation of feature annotation.</text>
</comment>
<keyword evidence="4 7" id="KW-0256">Endoplasmic reticulum</keyword>
<sequence>MSYQIIHTCLTLTVLCSAGNGGSALCYRCYFPSCDMWLRACTQERNICRIPCASWMLYLLFLLTFMCPLPICNQATNLTEELNLLRCSDWFAYAYALRDMLYDRSIARVFIVLATLLYVYYVVWIGVTPFIVSSHFTQNFFPPREYGIFVAAAVMTLMLGVTVTLASVRTILWAGAVGPEESG</sequence>
<dbReference type="GO" id="GO:0005789">
    <property type="term" value="C:endoplasmic reticulum membrane"/>
    <property type="evidence" value="ECO:0007669"/>
    <property type="project" value="UniProtKB-SubCell"/>
</dbReference>
<dbReference type="GO" id="GO:0006506">
    <property type="term" value="P:GPI anchor biosynthetic process"/>
    <property type="evidence" value="ECO:0007669"/>
    <property type="project" value="TreeGrafter"/>
</dbReference>
<reference evidence="10" key="1">
    <citation type="journal article" date="2010" name="PLoS Negl. Trop. Dis.">
        <title>The genome sequence of Trypanosoma brucei gambiense, causative agent of chronic human african trypanosomiasis.</title>
        <authorList>
            <person name="Jackson A.P."/>
            <person name="Sanders M."/>
            <person name="Berry A."/>
            <person name="McQuillan J."/>
            <person name="Aslett M.A."/>
            <person name="Quail M.A."/>
            <person name="Chukualim B."/>
            <person name="Capewell P."/>
            <person name="MacLeod A."/>
            <person name="Melville S.E."/>
            <person name="Gibson W."/>
            <person name="Barry J.D."/>
            <person name="Berriman M."/>
            <person name="Hertz-Fowler C."/>
        </authorList>
    </citation>
    <scope>NUCLEOTIDE SEQUENCE [LARGE SCALE GENOMIC DNA]</scope>
    <source>
        <strain evidence="10">MHOM/CI/86/DAL972</strain>
    </source>
</reference>
<dbReference type="EMBL" id="FN554972">
    <property type="protein sequence ID" value="CBH14265.1"/>
    <property type="molecule type" value="Genomic_DNA"/>
</dbReference>
<evidence type="ECO:0000256" key="1">
    <source>
        <dbReference type="ARBA" id="ARBA00004477"/>
    </source>
</evidence>
<comment type="similarity">
    <text evidence="2 7">Belongs to the DPM2 family.</text>
</comment>
<comment type="pathway">
    <text evidence="7">Protein modification; protein glycosylation.</text>
</comment>
<evidence type="ECO:0000256" key="5">
    <source>
        <dbReference type="ARBA" id="ARBA00022989"/>
    </source>
</evidence>
<gene>
    <name evidence="9" type="ORF">TbgDal_IX3400</name>
</gene>
<feature type="transmembrane region" description="Helical" evidence="7">
    <location>
        <begin position="146"/>
        <end position="166"/>
    </location>
</feature>
<comment type="subcellular location">
    <subcellularLocation>
        <location evidence="1 7">Endoplasmic reticulum membrane</location>
        <topology evidence="1 7">Multi-pass membrane protein</topology>
    </subcellularLocation>
</comment>
<dbReference type="InterPro" id="IPR009914">
    <property type="entry name" value="DPM2"/>
</dbReference>
<feature type="transmembrane region" description="Helical" evidence="7">
    <location>
        <begin position="55"/>
        <end position="72"/>
    </location>
</feature>
<evidence type="ECO:0000313" key="10">
    <source>
        <dbReference type="Proteomes" id="UP000002316"/>
    </source>
</evidence>
<dbReference type="GO" id="GO:0180047">
    <property type="term" value="P:dolichol phosphate mannose biosynthetic process"/>
    <property type="evidence" value="ECO:0007669"/>
    <property type="project" value="InterPro"/>
</dbReference>
<dbReference type="PANTHER" id="PTHR15039">
    <property type="entry name" value="DOLICHOL PHOSPHATE-MANNOSE BIOSYNTHESIS REGULATORY PROTEIN"/>
    <property type="match status" value="1"/>
</dbReference>
<dbReference type="GO" id="GO:0030234">
    <property type="term" value="F:enzyme regulator activity"/>
    <property type="evidence" value="ECO:0007669"/>
    <property type="project" value="UniProtKB-UniRule"/>
</dbReference>
<dbReference type="AlphaFoldDB" id="C9ZXX0"/>
<dbReference type="OrthoDB" id="311279at2759"/>
<dbReference type="VEuPathDB" id="TriTrypDB:Tbg972.9.3400"/>
<proteinExistence type="inferred from homology"/>
<dbReference type="Pfam" id="PF07297">
    <property type="entry name" value="DPM2"/>
    <property type="match status" value="1"/>
</dbReference>
<organism evidence="9 10">
    <name type="scientific">Trypanosoma brucei gambiense (strain MHOM/CI/86/DAL972)</name>
    <dbReference type="NCBI Taxonomy" id="679716"/>
    <lineage>
        <taxon>Eukaryota</taxon>
        <taxon>Discoba</taxon>
        <taxon>Euglenozoa</taxon>
        <taxon>Kinetoplastea</taxon>
        <taxon>Metakinetoplastina</taxon>
        <taxon>Trypanosomatida</taxon>
        <taxon>Trypanosomatidae</taxon>
        <taxon>Trypanosoma</taxon>
    </lineage>
</organism>
<evidence type="ECO:0000256" key="3">
    <source>
        <dbReference type="ARBA" id="ARBA00022692"/>
    </source>
</evidence>
<comment type="subunit">
    <text evidence="7">Component of the dolichol-phosphate mannose (DPM) synthase complex.</text>
</comment>
<evidence type="ECO:0000256" key="6">
    <source>
        <dbReference type="ARBA" id="ARBA00023136"/>
    </source>
</evidence>
<dbReference type="UniPathway" id="UPA00378"/>
<protein>
    <recommendedName>
        <fullName evidence="7">Dolichol phosphate-mannose biosynthesis regulatory protein</fullName>
    </recommendedName>
</protein>
<keyword evidence="6 7" id="KW-0472">Membrane</keyword>
<dbReference type="GeneID" id="23860344"/>
<evidence type="ECO:0000256" key="2">
    <source>
        <dbReference type="ARBA" id="ARBA00005478"/>
    </source>
</evidence>
<dbReference type="Proteomes" id="UP000002316">
    <property type="component" value="Chromosome 9"/>
</dbReference>
<evidence type="ECO:0000256" key="7">
    <source>
        <dbReference type="RuleBase" id="RU365084"/>
    </source>
</evidence>
<evidence type="ECO:0000256" key="4">
    <source>
        <dbReference type="ARBA" id="ARBA00022824"/>
    </source>
</evidence>